<dbReference type="PANTHER" id="PTHR23077:SF171">
    <property type="entry name" value="NUCLEAR VALOSIN-CONTAINING PROTEIN-LIKE"/>
    <property type="match status" value="1"/>
</dbReference>
<accession>A6URF6</accession>
<dbReference type="SMART" id="SM01073">
    <property type="entry name" value="CDC48_N"/>
    <property type="match status" value="1"/>
</dbReference>
<evidence type="ECO:0000256" key="1">
    <source>
        <dbReference type="ARBA" id="ARBA00009833"/>
    </source>
</evidence>
<dbReference type="CDD" id="cd19529">
    <property type="entry name" value="RecA-like_VCP_r2"/>
    <property type="match status" value="1"/>
</dbReference>
<feature type="domain" description="AAA+ ATPase" evidence="5">
    <location>
        <begin position="210"/>
        <end position="346"/>
    </location>
</feature>
<dbReference type="InterPro" id="IPR009010">
    <property type="entry name" value="Asp_de-COase-like_dom_sf"/>
</dbReference>
<keyword evidence="2" id="KW-0677">Repeat</keyword>
<keyword evidence="9" id="KW-1185">Reference proteome</keyword>
<dbReference type="InterPro" id="IPR003960">
    <property type="entry name" value="ATPase_AAA_CS"/>
</dbReference>
<dbReference type="InterPro" id="IPR003593">
    <property type="entry name" value="AAA+_ATPase"/>
</dbReference>
<evidence type="ECO:0000259" key="7">
    <source>
        <dbReference type="SMART" id="SM01073"/>
    </source>
</evidence>
<dbReference type="NCBIfam" id="TIGR01243">
    <property type="entry name" value="CDC48"/>
    <property type="match status" value="1"/>
</dbReference>
<dbReference type="PANTHER" id="PTHR23077">
    <property type="entry name" value="AAA-FAMILY ATPASE"/>
    <property type="match status" value="1"/>
</dbReference>
<sequence length="781" mass="86953">MVDLMVAEAYQGDVGKGIVRIDPLTMEKLSLKPGDAIEISGKEKTYATVWRGYIEDQGKGIIRMDGILRQNTKAGIGDKVKITVVEVKEAKKITLAPMQAVRFSTGFESYVGSRLVEQVVDKGSKVVIGVLGTAFPFIVTGTTPKGPVKINEYTQIELKTEPVTELKETKVPNVTYEDIGGLKEEVKKIREMVELPMRYPELFDKLGIEPPKGVLLAGPPGTGKTLLAKAVANEAGANFYTINGPEIMSKYVGETEENLRKIFEEAEENSPSIIFIDEIDAVAPKRDEASGEVERRMVAQLLTLLDGLESRGQVVILAATNRPDSIDMALRRPGRLDRELTIGIPDRTARKEILQIHTRNMPLQPDYEKNNVISVLNELIGELDRNKIEEVVKKVENSAKEELIEKILKENDLEDKVKLKLNQMMIKELADKTHGFAGADLAALSKEAAMKTLRRILPDIDLEKEEIPREVLDKIKVTRDDFFGGLKEVEPSALREVLVEVPNVRWNDIGGLEEIKQDLKEAVEWPIKNREIFERMGIRPPKGVLLFGPPGTGKTLLAKAVANESEANFISVKGPEIFSKWVGESEKAIREIFRKARQAAPTVVFFDEIDSVAPKRGMDFGSSGVTEKVVNQLLTELDGLEEPKDVVIIAATNRPDILDQALLRPGRLDRIVLVQVPDENARYEIFKVHAKSMPLSKDVDLKALATETKGYTGADIEAVCREAAMIALREDINSKEVFLKHFKGALNRIAPSVKDDDMDAYKDLAREYGRSIESEKDENKE</sequence>
<evidence type="ECO:0000259" key="5">
    <source>
        <dbReference type="SMART" id="SM00382"/>
    </source>
</evidence>
<proteinExistence type="inferred from homology"/>
<dbReference type="Pfam" id="PF00004">
    <property type="entry name" value="AAA"/>
    <property type="match status" value="2"/>
</dbReference>
<dbReference type="GO" id="GO:0005524">
    <property type="term" value="F:ATP binding"/>
    <property type="evidence" value="ECO:0007669"/>
    <property type="project" value="UniProtKB-KW"/>
</dbReference>
<gene>
    <name evidence="8" type="ordered locus">Mevan_1180</name>
</gene>
<dbReference type="Gene3D" id="3.40.50.300">
    <property type="entry name" value="P-loop containing nucleotide triphosphate hydrolases"/>
    <property type="match status" value="2"/>
</dbReference>
<feature type="domain" description="AAA+ ATPase" evidence="5">
    <location>
        <begin position="540"/>
        <end position="678"/>
    </location>
</feature>
<dbReference type="SMART" id="SM00382">
    <property type="entry name" value="AAA"/>
    <property type="match status" value="2"/>
</dbReference>
<dbReference type="GeneID" id="5325435"/>
<dbReference type="FunFam" id="1.10.8.60:FF:000038">
    <property type="entry name" value="spermatogenesis-associated protein 5-like protein 1"/>
    <property type="match status" value="1"/>
</dbReference>
<name>A6URF6_METVS</name>
<comment type="similarity">
    <text evidence="1">Belongs to the AAA ATPase family. CDC48 subfamily.</text>
</comment>
<evidence type="ECO:0000256" key="3">
    <source>
        <dbReference type="ARBA" id="ARBA00022741"/>
    </source>
</evidence>
<keyword evidence="3" id="KW-0547">Nucleotide-binding</keyword>
<dbReference type="eggNOG" id="arCOG01308">
    <property type="taxonomic scope" value="Archaea"/>
</dbReference>
<dbReference type="Pfam" id="PF17862">
    <property type="entry name" value="AAA_lid_3"/>
    <property type="match status" value="2"/>
</dbReference>
<evidence type="ECO:0000259" key="6">
    <source>
        <dbReference type="SMART" id="SM01072"/>
    </source>
</evidence>
<dbReference type="SMART" id="SM01072">
    <property type="entry name" value="CDC48_2"/>
    <property type="match status" value="1"/>
</dbReference>
<dbReference type="EMBL" id="CP000742">
    <property type="protein sequence ID" value="ABR55078.1"/>
    <property type="molecule type" value="Genomic_DNA"/>
</dbReference>
<dbReference type="SUPFAM" id="SSF50692">
    <property type="entry name" value="ADC-like"/>
    <property type="match status" value="1"/>
</dbReference>
<dbReference type="OrthoDB" id="77269at2157"/>
<dbReference type="EC" id="3.6.4.3" evidence="8"/>
<dbReference type="FunFam" id="3.40.50.300:FF:000018">
    <property type="entry name" value="Cell division control 48"/>
    <property type="match status" value="1"/>
</dbReference>
<dbReference type="STRING" id="406327.Mevan_1180"/>
<dbReference type="InterPro" id="IPR004201">
    <property type="entry name" value="Cdc48_dom2"/>
</dbReference>
<dbReference type="FunFam" id="3.40.50.300:FF:000012">
    <property type="entry name" value="Transitional endoplasmic reticulum ATPase"/>
    <property type="match status" value="1"/>
</dbReference>
<feature type="domain" description="CDC48 N-terminal subdomain" evidence="7">
    <location>
        <begin position="3"/>
        <end position="87"/>
    </location>
</feature>
<evidence type="ECO:0000313" key="9">
    <source>
        <dbReference type="Proteomes" id="UP000001107"/>
    </source>
</evidence>
<organism evidence="8 9">
    <name type="scientific">Methanococcus vannielii (strain ATCC 35089 / DSM 1224 / JCM 13029 / OCM 148 / SB)</name>
    <dbReference type="NCBI Taxonomy" id="406327"/>
    <lineage>
        <taxon>Archaea</taxon>
        <taxon>Methanobacteriati</taxon>
        <taxon>Methanobacteriota</taxon>
        <taxon>Methanomada group</taxon>
        <taxon>Methanococci</taxon>
        <taxon>Methanococcales</taxon>
        <taxon>Methanococcaceae</taxon>
        <taxon>Methanococcus</taxon>
    </lineage>
</organism>
<dbReference type="Gene3D" id="3.10.330.10">
    <property type="match status" value="1"/>
</dbReference>
<dbReference type="InterPro" id="IPR029067">
    <property type="entry name" value="CDC48_domain_2-like_sf"/>
</dbReference>
<dbReference type="Pfam" id="PF02359">
    <property type="entry name" value="CDC48_N"/>
    <property type="match status" value="1"/>
</dbReference>
<dbReference type="Gene3D" id="1.10.8.60">
    <property type="match status" value="2"/>
</dbReference>
<dbReference type="RefSeq" id="WP_012065993.1">
    <property type="nucleotide sequence ID" value="NC_009634.1"/>
</dbReference>
<dbReference type="GO" id="GO:0016887">
    <property type="term" value="F:ATP hydrolysis activity"/>
    <property type="evidence" value="ECO:0007669"/>
    <property type="project" value="InterPro"/>
</dbReference>
<reference evidence="8" key="1">
    <citation type="submission" date="2007-06" db="EMBL/GenBank/DDBJ databases">
        <title>Complete sequence of Methanococcus vannielii SB.</title>
        <authorList>
            <consortium name="US DOE Joint Genome Institute"/>
            <person name="Copeland A."/>
            <person name="Lucas S."/>
            <person name="Lapidus A."/>
            <person name="Barry K."/>
            <person name="Glavina del Rio T."/>
            <person name="Dalin E."/>
            <person name="Tice H."/>
            <person name="Pitluck S."/>
            <person name="Chain P."/>
            <person name="Malfatti S."/>
            <person name="Shin M."/>
            <person name="Vergez L."/>
            <person name="Schmutz J."/>
            <person name="Larimer F."/>
            <person name="Land M."/>
            <person name="Hauser L."/>
            <person name="Kyrpides N."/>
            <person name="Anderson I."/>
            <person name="Sieprawska-Lupa M."/>
            <person name="Whitman W.B."/>
            <person name="Richardson P."/>
        </authorList>
    </citation>
    <scope>NUCLEOTIDE SEQUENCE [LARGE SCALE GENOMIC DNA]</scope>
    <source>
        <strain evidence="8">SB</strain>
    </source>
</reference>
<dbReference type="GO" id="GO:0005737">
    <property type="term" value="C:cytoplasm"/>
    <property type="evidence" value="ECO:0007669"/>
    <property type="project" value="UniProtKB-ARBA"/>
</dbReference>
<dbReference type="InterPro" id="IPR041569">
    <property type="entry name" value="AAA_lid_3"/>
</dbReference>
<dbReference type="AlphaFoldDB" id="A6URF6"/>
<keyword evidence="8" id="KW-0378">Hydrolase</keyword>
<dbReference type="PROSITE" id="PS00674">
    <property type="entry name" value="AAA"/>
    <property type="match status" value="2"/>
</dbReference>
<dbReference type="InterPro" id="IPR005938">
    <property type="entry name" value="AAA_ATPase_CDC48"/>
</dbReference>
<dbReference type="HOGENOM" id="CLU_000688_12_2_2"/>
<dbReference type="SUPFAM" id="SSF54585">
    <property type="entry name" value="Cdc48 domain 2-like"/>
    <property type="match status" value="1"/>
</dbReference>
<dbReference type="InterPro" id="IPR050168">
    <property type="entry name" value="AAA_ATPase_domain"/>
</dbReference>
<dbReference type="KEGG" id="mvn:Mevan_1180"/>
<dbReference type="InterPro" id="IPR027417">
    <property type="entry name" value="P-loop_NTPase"/>
</dbReference>
<dbReference type="InterPro" id="IPR003959">
    <property type="entry name" value="ATPase_AAA_core"/>
</dbReference>
<evidence type="ECO:0000313" key="8">
    <source>
        <dbReference type="EMBL" id="ABR55078.1"/>
    </source>
</evidence>
<keyword evidence="4" id="KW-0067">ATP-binding</keyword>
<protein>
    <submittedName>
        <fullName evidence="8">AAA family ATPase, CDC48 subfamily</fullName>
        <ecNumber evidence="8">3.6.4.3</ecNumber>
    </submittedName>
</protein>
<dbReference type="Proteomes" id="UP000001107">
    <property type="component" value="Chromosome"/>
</dbReference>
<evidence type="ECO:0000256" key="2">
    <source>
        <dbReference type="ARBA" id="ARBA00022737"/>
    </source>
</evidence>
<dbReference type="SUPFAM" id="SSF52540">
    <property type="entry name" value="P-loop containing nucleoside triphosphate hydrolases"/>
    <property type="match status" value="2"/>
</dbReference>
<dbReference type="Pfam" id="PF02933">
    <property type="entry name" value="CDC48_2"/>
    <property type="match status" value="1"/>
</dbReference>
<dbReference type="InterPro" id="IPR003338">
    <property type="entry name" value="CDC4_N-term_subdom"/>
</dbReference>
<dbReference type="Gene3D" id="2.40.40.20">
    <property type="match status" value="1"/>
</dbReference>
<evidence type="ECO:0000256" key="4">
    <source>
        <dbReference type="ARBA" id="ARBA00022840"/>
    </source>
</evidence>
<dbReference type="FunFam" id="2.40.40.20:FF:000007">
    <property type="entry name" value="AAA family ATPase"/>
    <property type="match status" value="1"/>
</dbReference>
<feature type="domain" description="CDC48" evidence="6">
    <location>
        <begin position="102"/>
        <end position="165"/>
    </location>
</feature>